<dbReference type="EMBL" id="BSPC01000036">
    <property type="protein sequence ID" value="GLS20909.1"/>
    <property type="molecule type" value="Genomic_DNA"/>
</dbReference>
<evidence type="ECO:0000313" key="4">
    <source>
        <dbReference type="Proteomes" id="UP001156882"/>
    </source>
</evidence>
<dbReference type="Proteomes" id="UP001156882">
    <property type="component" value="Unassembled WGS sequence"/>
</dbReference>
<comment type="caution">
    <text evidence="3">The sequence shown here is derived from an EMBL/GenBank/DDBJ whole genome shotgun (WGS) entry which is preliminary data.</text>
</comment>
<dbReference type="Gene3D" id="1.20.5.340">
    <property type="match status" value="1"/>
</dbReference>
<organism evidence="3 4">
    <name type="scientific">Labrys miyagiensis</name>
    <dbReference type="NCBI Taxonomy" id="346912"/>
    <lineage>
        <taxon>Bacteria</taxon>
        <taxon>Pseudomonadati</taxon>
        <taxon>Pseudomonadota</taxon>
        <taxon>Alphaproteobacteria</taxon>
        <taxon>Hyphomicrobiales</taxon>
        <taxon>Xanthobacteraceae</taxon>
        <taxon>Labrys</taxon>
    </lineage>
</organism>
<keyword evidence="4" id="KW-1185">Reference proteome</keyword>
<evidence type="ECO:0008006" key="5">
    <source>
        <dbReference type="Google" id="ProtNLM"/>
    </source>
</evidence>
<feature type="region of interest" description="Disordered" evidence="1">
    <location>
        <begin position="1"/>
        <end position="106"/>
    </location>
</feature>
<evidence type="ECO:0000313" key="3">
    <source>
        <dbReference type="EMBL" id="GLS20909.1"/>
    </source>
</evidence>
<sequence>MVREDDTEGRLQRQKSAGLGPATLDLNATEVAHESKSSSTETPAEPAEPGIAPLDASAPVAQSGEGETVKPQETAAAPPPPEPPAADRSSSEIPSPQLEAYDPPPPPRSSLPVVLAAVVGGIIGGGLVLAAVAYDLIPLGRTGVGAEVLVPRLTAAEQDIASNKAAIDQALGKVATVEVAAKTAQDAANNALNLAGDAQKAASAASSAGSTANEAPAAPPATVPDLSSITDRLGKSDAEIAALTDRLGKAETDVATLNDAMRQVGTATGSLSQQIADLKTAVANTPDKAAAYAVALSQLGEAVRSGKPFAAELNTAKALGGNAEALAPLASLAQTGTPSVEALAGSYEAVKPQIVAALTPKPADPPPDASMLDRLTSSLSGIVTTTPEGDVPAGDPGWPAQKVADALHKGDLPGAIAAFKAMPEAAQQAGAAWLSQASGAASAFDLIKAQTSAALQKFTGQ</sequence>
<feature type="transmembrane region" description="Helical" evidence="2">
    <location>
        <begin position="113"/>
        <end position="134"/>
    </location>
</feature>
<keyword evidence="2" id="KW-0472">Membrane</keyword>
<feature type="region of interest" description="Disordered" evidence="1">
    <location>
        <begin position="205"/>
        <end position="228"/>
    </location>
</feature>
<proteinExistence type="predicted"/>
<keyword evidence="2" id="KW-1133">Transmembrane helix</keyword>
<feature type="compositionally biased region" description="Basic and acidic residues" evidence="1">
    <location>
        <begin position="1"/>
        <end position="11"/>
    </location>
</feature>
<evidence type="ECO:0000256" key="2">
    <source>
        <dbReference type="SAM" id="Phobius"/>
    </source>
</evidence>
<protein>
    <recommendedName>
        <fullName evidence="5">Phage tail protein</fullName>
    </recommendedName>
</protein>
<dbReference type="RefSeq" id="WP_284313984.1">
    <property type="nucleotide sequence ID" value="NZ_BSPC01000036.1"/>
</dbReference>
<accession>A0ABQ6CQC9</accession>
<name>A0ABQ6CQC9_9HYPH</name>
<gene>
    <name evidence="3" type="ORF">GCM10007874_39260</name>
</gene>
<feature type="compositionally biased region" description="Low complexity" evidence="1">
    <location>
        <begin position="205"/>
        <end position="216"/>
    </location>
</feature>
<reference evidence="4" key="1">
    <citation type="journal article" date="2019" name="Int. J. Syst. Evol. Microbiol.">
        <title>The Global Catalogue of Microorganisms (GCM) 10K type strain sequencing project: providing services to taxonomists for standard genome sequencing and annotation.</title>
        <authorList>
            <consortium name="The Broad Institute Genomics Platform"/>
            <consortium name="The Broad Institute Genome Sequencing Center for Infectious Disease"/>
            <person name="Wu L."/>
            <person name="Ma J."/>
        </authorList>
    </citation>
    <scope>NUCLEOTIDE SEQUENCE [LARGE SCALE GENOMIC DNA]</scope>
    <source>
        <strain evidence="4">NBRC 101365</strain>
    </source>
</reference>
<keyword evidence="2" id="KW-0812">Transmembrane</keyword>
<evidence type="ECO:0000256" key="1">
    <source>
        <dbReference type="SAM" id="MobiDB-lite"/>
    </source>
</evidence>